<dbReference type="EMBL" id="ML979137">
    <property type="protein sequence ID" value="KAF1914132.1"/>
    <property type="molecule type" value="Genomic_DNA"/>
</dbReference>
<feature type="transmembrane region" description="Helical" evidence="1">
    <location>
        <begin position="30"/>
        <end position="50"/>
    </location>
</feature>
<organism evidence="2 3">
    <name type="scientific">Ampelomyces quisqualis</name>
    <name type="common">Powdery mildew agent</name>
    <dbReference type="NCBI Taxonomy" id="50730"/>
    <lineage>
        <taxon>Eukaryota</taxon>
        <taxon>Fungi</taxon>
        <taxon>Dikarya</taxon>
        <taxon>Ascomycota</taxon>
        <taxon>Pezizomycotina</taxon>
        <taxon>Dothideomycetes</taxon>
        <taxon>Pleosporomycetidae</taxon>
        <taxon>Pleosporales</taxon>
        <taxon>Pleosporineae</taxon>
        <taxon>Phaeosphaeriaceae</taxon>
        <taxon>Ampelomyces</taxon>
    </lineage>
</organism>
<dbReference type="PANTHER" id="PTHR39608">
    <property type="entry name" value="INTEGRAL MEMBRANE PROTEIN (AFU_ORTHOLOGUE AFUA_5G08640)"/>
    <property type="match status" value="1"/>
</dbReference>
<dbReference type="Proteomes" id="UP000800096">
    <property type="component" value="Unassembled WGS sequence"/>
</dbReference>
<gene>
    <name evidence="2" type="ORF">BDU57DRAFT_530692</name>
</gene>
<keyword evidence="3" id="KW-1185">Reference proteome</keyword>
<keyword evidence="1" id="KW-0812">Transmembrane</keyword>
<evidence type="ECO:0000313" key="3">
    <source>
        <dbReference type="Proteomes" id="UP000800096"/>
    </source>
</evidence>
<feature type="transmembrane region" description="Helical" evidence="1">
    <location>
        <begin position="56"/>
        <end position="79"/>
    </location>
</feature>
<evidence type="ECO:0000313" key="2">
    <source>
        <dbReference type="EMBL" id="KAF1914132.1"/>
    </source>
</evidence>
<protein>
    <recommendedName>
        <fullName evidence="4">MARVEL domain-containing protein</fullName>
    </recommendedName>
</protein>
<name>A0A6A5QFK9_AMPQU</name>
<evidence type="ECO:0000256" key="1">
    <source>
        <dbReference type="SAM" id="Phobius"/>
    </source>
</evidence>
<dbReference type="PANTHER" id="PTHR39608:SF2">
    <property type="entry name" value="MARVEL DOMAIN-CONTAINING PROTEIN"/>
    <property type="match status" value="1"/>
</dbReference>
<sequence>MTPSRTNTDYGTPAARANRLLRHAVIANHILHLSSSVIVMSIAAYFIANFNHNTHIVYWVSIAAIDCLLYLVALSLPFLNTHTSYLALLACLFSYLWLTAFIFAAQDYEYGSCALRSPTFVDKCSVKRTLEAFAFIAFFTSLLGTLLETRLWHGPRFGNTAARHANGFDAEKQHRAPAVVPGRTAAHATSAV</sequence>
<reference evidence="2" key="1">
    <citation type="journal article" date="2020" name="Stud. Mycol.">
        <title>101 Dothideomycetes genomes: a test case for predicting lifestyles and emergence of pathogens.</title>
        <authorList>
            <person name="Haridas S."/>
            <person name="Albert R."/>
            <person name="Binder M."/>
            <person name="Bloem J."/>
            <person name="Labutti K."/>
            <person name="Salamov A."/>
            <person name="Andreopoulos B."/>
            <person name="Baker S."/>
            <person name="Barry K."/>
            <person name="Bills G."/>
            <person name="Bluhm B."/>
            <person name="Cannon C."/>
            <person name="Castanera R."/>
            <person name="Culley D."/>
            <person name="Daum C."/>
            <person name="Ezra D."/>
            <person name="Gonzalez J."/>
            <person name="Henrissat B."/>
            <person name="Kuo A."/>
            <person name="Liang C."/>
            <person name="Lipzen A."/>
            <person name="Lutzoni F."/>
            <person name="Magnuson J."/>
            <person name="Mondo S."/>
            <person name="Nolan M."/>
            <person name="Ohm R."/>
            <person name="Pangilinan J."/>
            <person name="Park H.-J."/>
            <person name="Ramirez L."/>
            <person name="Alfaro M."/>
            <person name="Sun H."/>
            <person name="Tritt A."/>
            <person name="Yoshinaga Y."/>
            <person name="Zwiers L.-H."/>
            <person name="Turgeon B."/>
            <person name="Goodwin S."/>
            <person name="Spatafora J."/>
            <person name="Crous P."/>
            <person name="Grigoriev I."/>
        </authorList>
    </citation>
    <scope>NUCLEOTIDE SEQUENCE</scope>
    <source>
        <strain evidence="2">HMLAC05119</strain>
    </source>
</reference>
<proteinExistence type="predicted"/>
<dbReference type="AlphaFoldDB" id="A0A6A5QFK9"/>
<accession>A0A6A5QFK9</accession>
<feature type="transmembrane region" description="Helical" evidence="1">
    <location>
        <begin position="125"/>
        <end position="147"/>
    </location>
</feature>
<keyword evidence="1" id="KW-0472">Membrane</keyword>
<feature type="transmembrane region" description="Helical" evidence="1">
    <location>
        <begin position="86"/>
        <end position="105"/>
    </location>
</feature>
<evidence type="ECO:0008006" key="4">
    <source>
        <dbReference type="Google" id="ProtNLM"/>
    </source>
</evidence>
<keyword evidence="1" id="KW-1133">Transmembrane helix</keyword>
<dbReference type="OrthoDB" id="20872at2759"/>